<sequence length="212" mass="22423">MIVITADQVDSRSTPDAVAGTLDQLNSDPTLGLLLPADRTAGDEIQMLAASGRDALAIILRLTRSRRWSVGCGIGGVREPLPASVRESSGDAFVAARAAVDRSKKRPTRFALESVPAATPGTDAEAILDLLLVIRDRRSDEGWELHDLLATGLTQSDAAARLGISPQAASKRARAAELRAEESVLDPLARLIATADTGTAREVDNHGREVQS</sequence>
<name>A0A7L5AM75_9MICO</name>
<dbReference type="Proteomes" id="UP000464507">
    <property type="component" value="Chromosome"/>
</dbReference>
<proteinExistence type="predicted"/>
<dbReference type="AlphaFoldDB" id="A0A7L5AM75"/>
<dbReference type="EMBL" id="CP017146">
    <property type="protein sequence ID" value="QHO70404.1"/>
    <property type="molecule type" value="Genomic_DNA"/>
</dbReference>
<evidence type="ECO:0000313" key="2">
    <source>
        <dbReference type="Proteomes" id="UP000464507"/>
    </source>
</evidence>
<evidence type="ECO:0000313" key="1">
    <source>
        <dbReference type="EMBL" id="QHO70404.1"/>
    </source>
</evidence>
<keyword evidence="2" id="KW-1185">Reference proteome</keyword>
<keyword evidence="1" id="KW-0238">DNA-binding</keyword>
<protein>
    <submittedName>
        <fullName evidence="1">DNA-binding protein</fullName>
    </submittedName>
</protein>
<dbReference type="OrthoDB" id="5184241at2"/>
<dbReference type="GO" id="GO:0003677">
    <property type="term" value="F:DNA binding"/>
    <property type="evidence" value="ECO:0007669"/>
    <property type="project" value="UniProtKB-KW"/>
</dbReference>
<accession>A0A7L5AM75</accession>
<dbReference type="RefSeq" id="WP_161886789.1">
    <property type="nucleotide sequence ID" value="NZ_CP017146.1"/>
</dbReference>
<gene>
    <name evidence="1" type="ORF">BHD05_12895</name>
</gene>
<reference evidence="1 2" key="1">
    <citation type="submission" date="2016-09" db="EMBL/GenBank/DDBJ databases">
        <title>Complete genome sequence of microbes from the polar regions.</title>
        <authorList>
            <person name="Liao L."/>
            <person name="Chen B."/>
        </authorList>
    </citation>
    <scope>NUCLEOTIDE SEQUENCE [LARGE SCALE GENOMIC DNA]</scope>
    <source>
        <strain evidence="1 2">ZS314</strain>
    </source>
</reference>
<dbReference type="KEGG" id="mant:BHD05_12895"/>
<organism evidence="1 2">
    <name type="scientific">Marisediminicola antarctica</name>
    <dbReference type="NCBI Taxonomy" id="674079"/>
    <lineage>
        <taxon>Bacteria</taxon>
        <taxon>Bacillati</taxon>
        <taxon>Actinomycetota</taxon>
        <taxon>Actinomycetes</taxon>
        <taxon>Micrococcales</taxon>
        <taxon>Microbacteriaceae</taxon>
        <taxon>Marisediminicola</taxon>
    </lineage>
</organism>